<organism evidence="2 3">
    <name type="scientific">candidate division CSSED10-310 bacterium</name>
    <dbReference type="NCBI Taxonomy" id="2855610"/>
    <lineage>
        <taxon>Bacteria</taxon>
        <taxon>Bacteria division CSSED10-310</taxon>
    </lineage>
</organism>
<dbReference type="SUPFAM" id="SSF111283">
    <property type="entry name" value="Putative modulator of DNA gyrase, PmbA/TldD"/>
    <property type="match status" value="1"/>
</dbReference>
<comment type="caution">
    <text evidence="2">The sequence shown here is derived from an EMBL/GenBank/DDBJ whole genome shotgun (WGS) entry which is preliminary data.</text>
</comment>
<gene>
    <name evidence="2" type="ORF">ACFL27_22950</name>
</gene>
<protein>
    <submittedName>
        <fullName evidence="2">Metallopeptidase TldD-related protein</fullName>
    </submittedName>
</protein>
<dbReference type="InterPro" id="IPR036059">
    <property type="entry name" value="TldD/PmbA_sf"/>
</dbReference>
<keyword evidence="3" id="KW-1185">Reference proteome</keyword>
<feature type="domain" description="Metalloprotease TldD/E C-terminal" evidence="1">
    <location>
        <begin position="308"/>
        <end position="466"/>
    </location>
</feature>
<evidence type="ECO:0000313" key="3">
    <source>
        <dbReference type="Proteomes" id="UP001594351"/>
    </source>
</evidence>
<reference evidence="2 3" key="1">
    <citation type="submission" date="2024-09" db="EMBL/GenBank/DDBJ databases">
        <title>Laminarin stimulates single cell rates of sulfate reduction while oxygen inhibits transcriptomic activity in coastal marine sediment.</title>
        <authorList>
            <person name="Lindsay M."/>
            <person name="Orcutt B."/>
            <person name="Emerson D."/>
            <person name="Stepanauskas R."/>
            <person name="D'Angelo T."/>
        </authorList>
    </citation>
    <scope>NUCLEOTIDE SEQUENCE [LARGE SCALE GENOMIC DNA]</scope>
    <source>
        <strain evidence="2">SAG AM-311-K15</strain>
    </source>
</reference>
<proteinExistence type="predicted"/>
<evidence type="ECO:0000259" key="1">
    <source>
        <dbReference type="Pfam" id="PF19289"/>
    </source>
</evidence>
<dbReference type="EMBL" id="JBHPBY010000414">
    <property type="protein sequence ID" value="MFC1853067.1"/>
    <property type="molecule type" value="Genomic_DNA"/>
</dbReference>
<dbReference type="Pfam" id="PF19289">
    <property type="entry name" value="PmbA_TldD_3rd"/>
    <property type="match status" value="1"/>
</dbReference>
<dbReference type="Proteomes" id="UP001594351">
    <property type="component" value="Unassembled WGS sequence"/>
</dbReference>
<sequence length="615" mass="69052">MKKSLLTLIIILFVSISLLNVVTDLQAGENSSEIIKKAMRDELERNIDQVKLKDLEEAFFISYTIRDVHSHVIKSGLGSLITSKSDHHRKLAVRVLIGDFQRTNENFFDMSSSFFRGSFFGENALPLEDDYQALRRALWIETDQVYKRVSESYERKKAALKQQSLSEEVRSLKDFSPAPQVKYGETSRTFLIDKAHWDQVAKKISRIFASYPEIFHSEVRIAFHQGDEYFINSEGTETIQPLSLASIQVNAVTQAIDGERLLDHVLHYALTPEELPPVTDIIKSVSEMAQELTQRRTAPVFDESYTGPVLFEDQAAAEMMMQRLFHPSSGLLAFRKPLLNDQRSLAFFNKKFGETLDKKRNRRILSKDLTVKAKPSLKEYDDIKLIGHYNIDAEGVEPPSEITLIENGILKTFLNDRIPTISVQASNGHLRPIIGAYNHLSQIGPSVISVVSNNGLSRKKMIKKLQQLAQDEGLDYALIVRKLKSPVTCYDPDPTSSMFFFGSDSSDSSMVSQPLAVYRLSLHDDQEILLRSVNISDISISALRHLAGVSKEHLVYNTLVPAGGGAFNMGGGSHCLGIPASCIIPRSILFAELDVKKEERMYTPKLPAVTSPLSK</sequence>
<name>A0ABV6Z3Q2_UNCC1</name>
<dbReference type="InterPro" id="IPR045569">
    <property type="entry name" value="Metalloprtase-TldD/E_C"/>
</dbReference>
<accession>A0ABV6Z3Q2</accession>
<evidence type="ECO:0000313" key="2">
    <source>
        <dbReference type="EMBL" id="MFC1853067.1"/>
    </source>
</evidence>